<dbReference type="CDD" id="cd02972">
    <property type="entry name" value="DsbA_family"/>
    <property type="match status" value="1"/>
</dbReference>
<dbReference type="Proteomes" id="UP000266915">
    <property type="component" value="Unassembled WGS sequence"/>
</dbReference>
<evidence type="ECO:0000313" key="4">
    <source>
        <dbReference type="EMBL" id="ROR81081.1"/>
    </source>
</evidence>
<dbReference type="Pfam" id="PF13462">
    <property type="entry name" value="Thioredoxin_4"/>
    <property type="match status" value="1"/>
</dbReference>
<evidence type="ECO:0000313" key="5">
    <source>
        <dbReference type="Proteomes" id="UP000266915"/>
    </source>
</evidence>
<keyword evidence="2" id="KW-1133">Transmembrane helix</keyword>
<sequence>MSGAGSQNRPTKNERRDAAREKARVLREQQKRRDRRNRVLLQGGIVLGALAIVAVVAVIIVTSIKPAGPVPTAAKNDGFTVSAGLQLVGAPATASTPTPSATDPAAPAEPAPAETPAATETPAADGVAISVYQDFLCPYCGQFETTNAEQVKGWLEAGAATYTVHPLATLSNLSLGTQYSLRASNAAACVAEYSPNDFFSFNTALFENQPKENTEGLTDAELKSIAKGVISGGEKKINACIDDGTYKSWVKDSTDRARSGPLPGTDVAKVEGTPTILVNGKQYTGSLTDAEQFAAFVLAVSSESYSTGTPTPGASESPVTNG</sequence>
<feature type="transmembrane region" description="Helical" evidence="2">
    <location>
        <begin position="39"/>
        <end position="61"/>
    </location>
</feature>
<reference evidence="4 5" key="1">
    <citation type="submission" date="2018-11" db="EMBL/GenBank/DDBJ databases">
        <title>Sequencing the genomes of 1000 actinobacteria strains.</title>
        <authorList>
            <person name="Klenk H.-P."/>
        </authorList>
    </citation>
    <scope>NUCLEOTIDE SEQUENCE [LARGE SCALE GENOMIC DNA]</scope>
    <source>
        <strain evidence="4 5">DSM 14012</strain>
    </source>
</reference>
<dbReference type="EMBL" id="RKHL01000001">
    <property type="protein sequence ID" value="ROR81081.1"/>
    <property type="molecule type" value="Genomic_DNA"/>
</dbReference>
<evidence type="ECO:0000256" key="1">
    <source>
        <dbReference type="SAM" id="MobiDB-lite"/>
    </source>
</evidence>
<protein>
    <submittedName>
        <fullName evidence="4">Protein-disulfide isomerase</fullName>
    </submittedName>
</protein>
<feature type="region of interest" description="Disordered" evidence="1">
    <location>
        <begin position="91"/>
        <end position="120"/>
    </location>
</feature>
<dbReference type="SUPFAM" id="SSF52833">
    <property type="entry name" value="Thioredoxin-like"/>
    <property type="match status" value="1"/>
</dbReference>
<dbReference type="InterPro" id="IPR012336">
    <property type="entry name" value="Thioredoxin-like_fold"/>
</dbReference>
<feature type="region of interest" description="Disordered" evidence="1">
    <location>
        <begin position="1"/>
        <end position="34"/>
    </location>
</feature>
<dbReference type="Gene3D" id="3.40.30.10">
    <property type="entry name" value="Glutaredoxin"/>
    <property type="match status" value="1"/>
</dbReference>
<feature type="domain" description="Thioredoxin-like fold" evidence="3">
    <location>
        <begin position="127"/>
        <end position="291"/>
    </location>
</feature>
<evidence type="ECO:0000259" key="3">
    <source>
        <dbReference type="Pfam" id="PF13462"/>
    </source>
</evidence>
<keyword evidence="4" id="KW-0413">Isomerase</keyword>
<organism evidence="4 5">
    <name type="scientific">Plantibacter flavus</name>
    <dbReference type="NCBI Taxonomy" id="150123"/>
    <lineage>
        <taxon>Bacteria</taxon>
        <taxon>Bacillati</taxon>
        <taxon>Actinomycetota</taxon>
        <taxon>Actinomycetes</taxon>
        <taxon>Micrococcales</taxon>
        <taxon>Microbacteriaceae</taxon>
        <taxon>Plantibacter</taxon>
    </lineage>
</organism>
<dbReference type="GO" id="GO:0016853">
    <property type="term" value="F:isomerase activity"/>
    <property type="evidence" value="ECO:0007669"/>
    <property type="project" value="UniProtKB-KW"/>
</dbReference>
<accession>A0A3N2C0R0</accession>
<name>A0A3N2C0R0_9MICO</name>
<dbReference type="InterPro" id="IPR036249">
    <property type="entry name" value="Thioredoxin-like_sf"/>
</dbReference>
<gene>
    <name evidence="4" type="ORF">EDD42_1130</name>
</gene>
<dbReference type="RefSeq" id="WP_085510331.1">
    <property type="nucleotide sequence ID" value="NZ_FXAP01000001.1"/>
</dbReference>
<keyword evidence="5" id="KW-1185">Reference proteome</keyword>
<keyword evidence="2" id="KW-0472">Membrane</keyword>
<feature type="compositionally biased region" description="Polar residues" evidence="1">
    <location>
        <begin position="1"/>
        <end position="10"/>
    </location>
</feature>
<evidence type="ECO:0000256" key="2">
    <source>
        <dbReference type="SAM" id="Phobius"/>
    </source>
</evidence>
<feature type="compositionally biased region" description="Basic and acidic residues" evidence="1">
    <location>
        <begin position="11"/>
        <end position="31"/>
    </location>
</feature>
<keyword evidence="2" id="KW-0812">Transmembrane</keyword>
<comment type="caution">
    <text evidence="4">The sequence shown here is derived from an EMBL/GenBank/DDBJ whole genome shotgun (WGS) entry which is preliminary data.</text>
</comment>
<proteinExistence type="predicted"/>
<dbReference type="AlphaFoldDB" id="A0A3N2C0R0"/>